<dbReference type="Pfam" id="PF13276">
    <property type="entry name" value="HTH_21"/>
    <property type="match status" value="1"/>
</dbReference>
<reference evidence="4 5" key="1">
    <citation type="submission" date="2015-11" db="EMBL/GenBank/DDBJ databases">
        <title>The genome of Candidatus Endoriftia persephone in Ridgeia piscesae and population structure of the North Eastern Pacific vestimentiferan symbionts.</title>
        <authorList>
            <person name="Perez M."/>
            <person name="Juniper K.S."/>
        </authorList>
    </citation>
    <scope>NUCLEOTIDE SEQUENCE [LARGE SCALE GENOMIC DNA]</scope>
    <source>
        <strain evidence="3">Ind10</strain>
        <strain evidence="2">Ind11</strain>
    </source>
</reference>
<dbReference type="EMBL" id="LDXT01000083">
    <property type="protein sequence ID" value="KRT55145.1"/>
    <property type="molecule type" value="Genomic_DNA"/>
</dbReference>
<sequence>MTAHGLSIRHSCQALGLSRSVYHYQPDTTRDEPVIQTLLALVERYPRYGFRKLFVVLRREGHTWNHKRVHRVYCQLKMNLR</sequence>
<evidence type="ECO:0000259" key="1">
    <source>
        <dbReference type="Pfam" id="PF13276"/>
    </source>
</evidence>
<organism evidence="2 5">
    <name type="scientific">endosymbiont of Ridgeia piscesae</name>
    <dbReference type="NCBI Taxonomy" id="54398"/>
    <lineage>
        <taxon>Bacteria</taxon>
        <taxon>Pseudomonadati</taxon>
        <taxon>Pseudomonadota</taxon>
        <taxon>Gammaproteobacteria</taxon>
        <taxon>sulfur-oxidizing symbionts</taxon>
    </lineage>
</organism>
<dbReference type="STRING" id="54398.Ga0074115_11441"/>
<dbReference type="EMBL" id="LMXI01000421">
    <property type="protein sequence ID" value="KRT58056.1"/>
    <property type="molecule type" value="Genomic_DNA"/>
</dbReference>
<evidence type="ECO:0000313" key="5">
    <source>
        <dbReference type="Proteomes" id="UP000051634"/>
    </source>
</evidence>
<evidence type="ECO:0000313" key="4">
    <source>
        <dbReference type="Proteomes" id="UP000051276"/>
    </source>
</evidence>
<evidence type="ECO:0000313" key="2">
    <source>
        <dbReference type="EMBL" id="KRT55145.1"/>
    </source>
</evidence>
<gene>
    <name evidence="2" type="ORF">Ga0074115_11441</name>
    <name evidence="3" type="ORF">Ga0076813_127312</name>
</gene>
<dbReference type="Proteomes" id="UP000051634">
    <property type="component" value="Unassembled WGS sequence"/>
</dbReference>
<comment type="caution">
    <text evidence="2">The sequence shown here is derived from an EMBL/GenBank/DDBJ whole genome shotgun (WGS) entry which is preliminary data.</text>
</comment>
<dbReference type="Proteomes" id="UP000051276">
    <property type="component" value="Unassembled WGS sequence"/>
</dbReference>
<protein>
    <submittedName>
        <fullName evidence="2 3">HTH-like domain</fullName>
    </submittedName>
</protein>
<keyword evidence="5" id="KW-1185">Reference proteome</keyword>
<dbReference type="AlphaFoldDB" id="A0A0T5YWX3"/>
<accession>A0A0T5YWX3</accession>
<dbReference type="InterPro" id="IPR025948">
    <property type="entry name" value="HTH-like_dom"/>
</dbReference>
<dbReference type="PANTHER" id="PTHR47515">
    <property type="entry name" value="LOW CALCIUM RESPONSE LOCUS PROTEIN T"/>
    <property type="match status" value="1"/>
</dbReference>
<proteinExistence type="predicted"/>
<evidence type="ECO:0000313" key="3">
    <source>
        <dbReference type="EMBL" id="KRT58056.1"/>
    </source>
</evidence>
<dbReference type="PANTHER" id="PTHR47515:SF2">
    <property type="entry name" value="INTEGRASE CORE DOMAIN PROTEIN"/>
    <property type="match status" value="1"/>
</dbReference>
<dbReference type="PATRIC" id="fig|54398.3.peg.1904"/>
<feature type="domain" description="HTH-like" evidence="1">
    <location>
        <begin position="39"/>
        <end position="78"/>
    </location>
</feature>
<name>A0A0T5YWX3_9GAMM</name>